<keyword evidence="1" id="KW-0472">Membrane</keyword>
<evidence type="ECO:0000256" key="1">
    <source>
        <dbReference type="SAM" id="Phobius"/>
    </source>
</evidence>
<keyword evidence="1" id="KW-0812">Transmembrane</keyword>
<name>A0A7V8V6U3_9BACT</name>
<protein>
    <submittedName>
        <fullName evidence="2">Uncharacterized protein</fullName>
    </submittedName>
</protein>
<dbReference type="Proteomes" id="UP000551616">
    <property type="component" value="Unassembled WGS sequence"/>
</dbReference>
<organism evidence="2 3">
    <name type="scientific">Bremerella alba</name>
    <dbReference type="NCBI Taxonomy" id="980252"/>
    <lineage>
        <taxon>Bacteria</taxon>
        <taxon>Pseudomonadati</taxon>
        <taxon>Planctomycetota</taxon>
        <taxon>Planctomycetia</taxon>
        <taxon>Pirellulales</taxon>
        <taxon>Pirellulaceae</taxon>
        <taxon>Bremerella</taxon>
    </lineage>
</organism>
<keyword evidence="3" id="KW-1185">Reference proteome</keyword>
<reference evidence="2 3" key="1">
    <citation type="submission" date="2020-05" db="EMBL/GenBank/DDBJ databases">
        <title>Bremerella alba sp. nov., a novel planctomycete isolated from the surface of the macroalga Fucus spiralis.</title>
        <authorList>
            <person name="Godinho O."/>
            <person name="Botelho R."/>
            <person name="Albuquerque L."/>
            <person name="Wiegand S."/>
            <person name="Da Costa M.S."/>
            <person name="Lobo-Da-Cunha A."/>
            <person name="Jogler C."/>
            <person name="Lage O.M."/>
        </authorList>
    </citation>
    <scope>NUCLEOTIDE SEQUENCE [LARGE SCALE GENOMIC DNA]</scope>
    <source>
        <strain evidence="2 3">FF15</strain>
    </source>
</reference>
<feature type="transmembrane region" description="Helical" evidence="1">
    <location>
        <begin position="7"/>
        <end position="24"/>
    </location>
</feature>
<dbReference type="EMBL" id="JABRWO010000008">
    <property type="protein sequence ID" value="MBA2115950.1"/>
    <property type="molecule type" value="Genomic_DNA"/>
</dbReference>
<keyword evidence="1" id="KW-1133">Transmembrane helix</keyword>
<evidence type="ECO:0000313" key="3">
    <source>
        <dbReference type="Proteomes" id="UP000551616"/>
    </source>
</evidence>
<proteinExistence type="predicted"/>
<accession>A0A7V8V6U3</accession>
<sequence>MTRPMGPIYLILVVGIAVIIALPFGRRDDWMGTAAFIVTIVANLIFGTMMIMGVVRSILEKWSKGDSDTQD</sequence>
<feature type="transmembrane region" description="Helical" evidence="1">
    <location>
        <begin position="30"/>
        <end position="55"/>
    </location>
</feature>
<comment type="caution">
    <text evidence="2">The sequence shown here is derived from an EMBL/GenBank/DDBJ whole genome shotgun (WGS) entry which is preliminary data.</text>
</comment>
<gene>
    <name evidence="2" type="ORF">HOV93_31370</name>
</gene>
<evidence type="ECO:0000313" key="2">
    <source>
        <dbReference type="EMBL" id="MBA2115950.1"/>
    </source>
</evidence>
<dbReference type="AlphaFoldDB" id="A0A7V8V6U3"/>